<dbReference type="Pfam" id="PF13649">
    <property type="entry name" value="Methyltransf_25"/>
    <property type="match status" value="1"/>
</dbReference>
<feature type="domain" description="Methyltransferase" evidence="1">
    <location>
        <begin position="14"/>
        <end position="61"/>
    </location>
</feature>
<protein>
    <recommendedName>
        <fullName evidence="1">Methyltransferase domain-containing protein</fullName>
    </recommendedName>
</protein>
<dbReference type="Gene3D" id="3.40.50.150">
    <property type="entry name" value="Vaccinia Virus protein VP39"/>
    <property type="match status" value="1"/>
</dbReference>
<dbReference type="InterPro" id="IPR041698">
    <property type="entry name" value="Methyltransf_25"/>
</dbReference>
<gene>
    <name evidence="2" type="ORF">C5167_014605</name>
</gene>
<dbReference type="EMBL" id="CM010717">
    <property type="protein sequence ID" value="RZC55741.1"/>
    <property type="molecule type" value="Genomic_DNA"/>
</dbReference>
<evidence type="ECO:0000259" key="1">
    <source>
        <dbReference type="Pfam" id="PF13649"/>
    </source>
</evidence>
<dbReference type="Gramene" id="RZC55741">
    <property type="protein sequence ID" value="RZC55741"/>
    <property type="gene ID" value="C5167_014605"/>
</dbReference>
<evidence type="ECO:0000313" key="2">
    <source>
        <dbReference type="EMBL" id="RZC55741.1"/>
    </source>
</evidence>
<proteinExistence type="predicted"/>
<keyword evidence="3" id="KW-1185">Reference proteome</keyword>
<reference evidence="2 3" key="1">
    <citation type="journal article" date="2018" name="Science">
        <title>The opium poppy genome and morphinan production.</title>
        <authorList>
            <person name="Guo L."/>
            <person name="Winzer T."/>
            <person name="Yang X."/>
            <person name="Li Y."/>
            <person name="Ning Z."/>
            <person name="He Z."/>
            <person name="Teodor R."/>
            <person name="Lu Y."/>
            <person name="Bowser T.A."/>
            <person name="Graham I.A."/>
            <person name="Ye K."/>
        </authorList>
    </citation>
    <scope>NUCLEOTIDE SEQUENCE [LARGE SCALE GENOMIC DNA]</scope>
    <source>
        <strain evidence="3">cv. HN1</strain>
        <tissue evidence="2">Leaves</tissue>
    </source>
</reference>
<sequence length="70" mass="7760">MPFEGMTNLQAAYDAAFKVSFQVADALEQPFQDGQFDLLWSIESGEHMHDKAKELALAECADDEYSDGDA</sequence>
<dbReference type="InterPro" id="IPR029063">
    <property type="entry name" value="SAM-dependent_MTases_sf"/>
</dbReference>
<organism evidence="2 3">
    <name type="scientific">Papaver somniferum</name>
    <name type="common">Opium poppy</name>
    <dbReference type="NCBI Taxonomy" id="3469"/>
    <lineage>
        <taxon>Eukaryota</taxon>
        <taxon>Viridiplantae</taxon>
        <taxon>Streptophyta</taxon>
        <taxon>Embryophyta</taxon>
        <taxon>Tracheophyta</taxon>
        <taxon>Spermatophyta</taxon>
        <taxon>Magnoliopsida</taxon>
        <taxon>Ranunculales</taxon>
        <taxon>Papaveraceae</taxon>
        <taxon>Papaveroideae</taxon>
        <taxon>Papaver</taxon>
    </lineage>
</organism>
<dbReference type="AlphaFoldDB" id="A0A4Y7J733"/>
<dbReference type="Proteomes" id="UP000316621">
    <property type="component" value="Chromosome 3"/>
</dbReference>
<name>A0A4Y7J733_PAPSO</name>
<accession>A0A4Y7J733</accession>
<dbReference type="STRING" id="3469.A0A4Y7J733"/>
<evidence type="ECO:0000313" key="3">
    <source>
        <dbReference type="Proteomes" id="UP000316621"/>
    </source>
</evidence>
<dbReference type="SUPFAM" id="SSF53335">
    <property type="entry name" value="S-adenosyl-L-methionine-dependent methyltransferases"/>
    <property type="match status" value="1"/>
</dbReference>